<comment type="caution">
    <text evidence="2">The sequence shown here is derived from an EMBL/GenBank/DDBJ whole genome shotgun (WGS) entry which is preliminary data.</text>
</comment>
<evidence type="ECO:0000256" key="1">
    <source>
        <dbReference type="SAM" id="Phobius"/>
    </source>
</evidence>
<dbReference type="AlphaFoldDB" id="A0A1F8GS82"/>
<protein>
    <submittedName>
        <fullName evidence="2">Uncharacterized protein</fullName>
    </submittedName>
</protein>
<name>A0A1F8GS82_9BACT</name>
<proteinExistence type="predicted"/>
<reference evidence="2 3" key="1">
    <citation type="journal article" date="2016" name="Nat. Commun.">
        <title>Thousands of microbial genomes shed light on interconnected biogeochemical processes in an aquifer system.</title>
        <authorList>
            <person name="Anantharaman K."/>
            <person name="Brown C.T."/>
            <person name="Hug L.A."/>
            <person name="Sharon I."/>
            <person name="Castelle C.J."/>
            <person name="Probst A.J."/>
            <person name="Thomas B.C."/>
            <person name="Singh A."/>
            <person name="Wilkins M.J."/>
            <person name="Karaoz U."/>
            <person name="Brodie E.L."/>
            <person name="Williams K.H."/>
            <person name="Hubbard S.S."/>
            <person name="Banfield J.F."/>
        </authorList>
    </citation>
    <scope>NUCLEOTIDE SEQUENCE [LARGE SCALE GENOMIC DNA]</scope>
</reference>
<accession>A0A1F8GS82</accession>
<evidence type="ECO:0000313" key="2">
    <source>
        <dbReference type="EMBL" id="OGN28277.1"/>
    </source>
</evidence>
<keyword evidence="1" id="KW-0812">Transmembrane</keyword>
<dbReference type="EMBL" id="MGKO01000001">
    <property type="protein sequence ID" value="OGN28277.1"/>
    <property type="molecule type" value="Genomic_DNA"/>
</dbReference>
<keyword evidence="1" id="KW-0472">Membrane</keyword>
<feature type="transmembrane region" description="Helical" evidence="1">
    <location>
        <begin position="302"/>
        <end position="326"/>
    </location>
</feature>
<evidence type="ECO:0000313" key="3">
    <source>
        <dbReference type="Proteomes" id="UP000178444"/>
    </source>
</evidence>
<dbReference type="Proteomes" id="UP000178444">
    <property type="component" value="Unassembled WGS sequence"/>
</dbReference>
<feature type="transmembrane region" description="Helical" evidence="1">
    <location>
        <begin position="338"/>
        <end position="363"/>
    </location>
</feature>
<keyword evidence="1" id="KW-1133">Transmembrane helix</keyword>
<organism evidence="2 3">
    <name type="scientific">Candidatus Yanofskybacteria bacterium RIFCSPLOWO2_01_FULL_49_17</name>
    <dbReference type="NCBI Taxonomy" id="1802700"/>
    <lineage>
        <taxon>Bacteria</taxon>
        <taxon>Candidatus Yanofskyibacteriota</taxon>
    </lineage>
</organism>
<sequence length="370" mass="39710">MGKTATIELWEQGLNAKIGTLFATFNTSGVSVAAVGRTTWTITSNGIDNSRRNQNSPWNNVYGFYFYVRIDGASWISNTLQVPIPNSVKTGGLAINYNVTPTSVTSPGSITLRVTFKVHFDYPDVFKTYCQTRPLPVSLYKSSSGAELPELSVPVLDYFDITSVKDYDFSYSRTDNYVAGLNQTGSYLGRVLCSSTIVAESQPISFSVNTTGTGIPGPGGQIWACIADDGKYACSPGNKQDLSDVPNDACKGKTAQQIQSSQCSPATGGTPGQDQTYIYKIENPLAGGPQTPFDVINIASRWLLNISIPLAVMFILYAGFLMLTAGPNPGKVKQARTIIWNVVLALAIIFIGRGFITLIKSVIELGGGGS</sequence>
<gene>
    <name evidence="2" type="ORF">A2941_01890</name>
</gene>